<keyword evidence="4" id="KW-1185">Reference proteome</keyword>
<dbReference type="Gene3D" id="3.80.10.10">
    <property type="entry name" value="Ribonuclease Inhibitor"/>
    <property type="match status" value="1"/>
</dbReference>
<organism evidence="3 4">
    <name type="scientific">Leucosporidium creatinivorum</name>
    <dbReference type="NCBI Taxonomy" id="106004"/>
    <lineage>
        <taxon>Eukaryota</taxon>
        <taxon>Fungi</taxon>
        <taxon>Dikarya</taxon>
        <taxon>Basidiomycota</taxon>
        <taxon>Pucciniomycotina</taxon>
        <taxon>Microbotryomycetes</taxon>
        <taxon>Leucosporidiales</taxon>
        <taxon>Leucosporidium</taxon>
    </lineage>
</organism>
<feature type="coiled-coil region" evidence="1">
    <location>
        <begin position="101"/>
        <end position="133"/>
    </location>
</feature>
<dbReference type="STRING" id="106004.A0A1Y2FX04"/>
<dbReference type="AlphaFoldDB" id="A0A1Y2FX04"/>
<feature type="compositionally biased region" description="Acidic residues" evidence="2">
    <location>
        <begin position="76"/>
        <end position="93"/>
    </location>
</feature>
<name>A0A1Y2FX04_9BASI</name>
<evidence type="ECO:0000313" key="3">
    <source>
        <dbReference type="EMBL" id="ORY88578.1"/>
    </source>
</evidence>
<dbReference type="EMBL" id="MCGR01000009">
    <property type="protein sequence ID" value="ORY88578.1"/>
    <property type="molecule type" value="Genomic_DNA"/>
</dbReference>
<comment type="caution">
    <text evidence="3">The sequence shown here is derived from an EMBL/GenBank/DDBJ whole genome shotgun (WGS) entry which is preliminary data.</text>
</comment>
<feature type="compositionally biased region" description="Low complexity" evidence="2">
    <location>
        <begin position="1"/>
        <end position="11"/>
    </location>
</feature>
<protein>
    <submittedName>
        <fullName evidence="3">Uncharacterized protein</fullName>
    </submittedName>
</protein>
<gene>
    <name evidence="3" type="ORF">BCR35DRAFT_329824</name>
</gene>
<evidence type="ECO:0000256" key="1">
    <source>
        <dbReference type="SAM" id="Coils"/>
    </source>
</evidence>
<feature type="region of interest" description="Disordered" evidence="2">
    <location>
        <begin position="1"/>
        <end position="93"/>
    </location>
</feature>
<feature type="compositionally biased region" description="Pro residues" evidence="2">
    <location>
        <begin position="12"/>
        <end position="29"/>
    </location>
</feature>
<evidence type="ECO:0000256" key="2">
    <source>
        <dbReference type="SAM" id="MobiDB-lite"/>
    </source>
</evidence>
<accession>A0A1Y2FX04</accession>
<keyword evidence="1" id="KW-0175">Coiled coil</keyword>
<reference evidence="3 4" key="1">
    <citation type="submission" date="2016-07" db="EMBL/GenBank/DDBJ databases">
        <title>Pervasive Adenine N6-methylation of Active Genes in Fungi.</title>
        <authorList>
            <consortium name="DOE Joint Genome Institute"/>
            <person name="Mondo S.J."/>
            <person name="Dannebaum R.O."/>
            <person name="Kuo R.C."/>
            <person name="Labutti K."/>
            <person name="Haridas S."/>
            <person name="Kuo A."/>
            <person name="Salamov A."/>
            <person name="Ahrendt S.R."/>
            <person name="Lipzen A."/>
            <person name="Sullivan W."/>
            <person name="Andreopoulos W.B."/>
            <person name="Clum A."/>
            <person name="Lindquist E."/>
            <person name="Daum C."/>
            <person name="Ramamoorthy G.K."/>
            <person name="Gryganskyi A."/>
            <person name="Culley D."/>
            <person name="Magnuson J.K."/>
            <person name="James T.Y."/>
            <person name="O'Malley M.A."/>
            <person name="Stajich J.E."/>
            <person name="Spatafora J.W."/>
            <person name="Visel A."/>
            <person name="Grigoriev I.V."/>
        </authorList>
    </citation>
    <scope>NUCLEOTIDE SEQUENCE [LARGE SCALE GENOMIC DNA]</scope>
    <source>
        <strain evidence="3 4">62-1032</strain>
    </source>
</reference>
<feature type="compositionally biased region" description="Polar residues" evidence="2">
    <location>
        <begin position="38"/>
        <end position="49"/>
    </location>
</feature>
<dbReference type="InterPro" id="IPR032675">
    <property type="entry name" value="LRR_dom_sf"/>
</dbReference>
<proteinExistence type="predicted"/>
<evidence type="ECO:0000313" key="4">
    <source>
        <dbReference type="Proteomes" id="UP000193467"/>
    </source>
</evidence>
<dbReference type="Proteomes" id="UP000193467">
    <property type="component" value="Unassembled WGS sequence"/>
</dbReference>
<sequence>MDPLTLASVPHHPAPSSPPSLHPPPPAQQRPPSRAPSHSSQILAPQITEQKLRRALSLTRRSYGVAVPSASRAGEGEESESEGEGEGEGEGNMEWEWEGEQDEWEKMLQSKEDEKAEEKLKEVRALLQTLEQEQYGLPILSPRSLVEHLIAEPEVELNEETLRALLEVCEGEGVGVEARHDEKSYGRMAEVLRVGGLLPGKALELFRNLPLTSLDLSPPSTIISTTAESLSLTVFSLPHSFLSLTTLSLSHLPLTPPHIAPLRTLRLTSLSLSYTPLTLPSLALLVPLAPSLRKLSLRGCRGVGDECLPVLAVFGRLKEVDLMGTAVGVREVRRLVLKLGREGEGELRGVNPPACFPPPFPPTAIRDPSLLSRYTTPQLKHQLTLHTHAGMERDPALALKVKKETVEGMRARVKGVVEGRLDDERCKQVMSEERRKRAGRWP</sequence>
<dbReference type="InParanoid" id="A0A1Y2FX04"/>
<dbReference type="SUPFAM" id="SSF52047">
    <property type="entry name" value="RNI-like"/>
    <property type="match status" value="1"/>
</dbReference>